<proteinExistence type="predicted"/>
<feature type="compositionally biased region" description="Polar residues" evidence="1">
    <location>
        <begin position="42"/>
        <end position="54"/>
    </location>
</feature>
<reference evidence="2 3" key="1">
    <citation type="journal article" date="2019" name="Nat. Plants">
        <title>Stout camphor tree genome fills gaps in understanding of flowering plant genome evolution.</title>
        <authorList>
            <person name="Chaw S.M."/>
            <person name="Liu Y.C."/>
            <person name="Wu Y.W."/>
            <person name="Wang H.Y."/>
            <person name="Lin C.I."/>
            <person name="Wu C.S."/>
            <person name="Ke H.M."/>
            <person name="Chang L.Y."/>
            <person name="Hsu C.Y."/>
            <person name="Yang H.T."/>
            <person name="Sudianto E."/>
            <person name="Hsu M.H."/>
            <person name="Wu K.P."/>
            <person name="Wang L.N."/>
            <person name="Leebens-Mack J.H."/>
            <person name="Tsai I.J."/>
        </authorList>
    </citation>
    <scope>NUCLEOTIDE SEQUENCE [LARGE SCALE GENOMIC DNA]</scope>
    <source>
        <strain evidence="3">cv. Chaw 1501</strain>
        <tissue evidence="2">Young leaves</tissue>
    </source>
</reference>
<protein>
    <submittedName>
        <fullName evidence="2">Uncharacterized protein</fullName>
    </submittedName>
</protein>
<accession>A0A443NR04</accession>
<name>A0A443NR04_9MAGN</name>
<dbReference type="EMBL" id="QPKB01000003">
    <property type="protein sequence ID" value="RWR80950.1"/>
    <property type="molecule type" value="Genomic_DNA"/>
</dbReference>
<evidence type="ECO:0000313" key="2">
    <source>
        <dbReference type="EMBL" id="RWR80950.1"/>
    </source>
</evidence>
<feature type="region of interest" description="Disordered" evidence="1">
    <location>
        <begin position="22"/>
        <end position="81"/>
    </location>
</feature>
<sequence length="125" mass="13531">MVGPERGARRRERWSLVMGRPSWFGRSSTKKGKVQKSSSVGALSSNQSPNSKPRTSCRLIQRLPCPNPTKPTSFLAENPTPSSEITSKIHFFSSHTCQDGPMLVNPSIGGVGLAGSPANTRRMHA</sequence>
<comment type="caution">
    <text evidence="2">The sequence shown here is derived from an EMBL/GenBank/DDBJ whole genome shotgun (WGS) entry which is preliminary data.</text>
</comment>
<organism evidence="2 3">
    <name type="scientific">Cinnamomum micranthum f. kanehirae</name>
    <dbReference type="NCBI Taxonomy" id="337451"/>
    <lineage>
        <taxon>Eukaryota</taxon>
        <taxon>Viridiplantae</taxon>
        <taxon>Streptophyta</taxon>
        <taxon>Embryophyta</taxon>
        <taxon>Tracheophyta</taxon>
        <taxon>Spermatophyta</taxon>
        <taxon>Magnoliopsida</taxon>
        <taxon>Magnoliidae</taxon>
        <taxon>Laurales</taxon>
        <taxon>Lauraceae</taxon>
        <taxon>Cinnamomum</taxon>
    </lineage>
</organism>
<evidence type="ECO:0000256" key="1">
    <source>
        <dbReference type="SAM" id="MobiDB-lite"/>
    </source>
</evidence>
<dbReference type="Proteomes" id="UP000283530">
    <property type="component" value="Unassembled WGS sequence"/>
</dbReference>
<evidence type="ECO:0000313" key="3">
    <source>
        <dbReference type="Proteomes" id="UP000283530"/>
    </source>
</evidence>
<gene>
    <name evidence="2" type="ORF">CKAN_00961100</name>
</gene>
<keyword evidence="3" id="KW-1185">Reference proteome</keyword>
<dbReference type="AlphaFoldDB" id="A0A443NR04"/>